<evidence type="ECO:0000256" key="1">
    <source>
        <dbReference type="SAM" id="MobiDB-lite"/>
    </source>
</evidence>
<gene>
    <name evidence="2" type="ORF">ACFFIA_29620</name>
</gene>
<reference evidence="2 3" key="1">
    <citation type="submission" date="2024-09" db="EMBL/GenBank/DDBJ databases">
        <authorList>
            <person name="Sun Q."/>
            <person name="Mori K."/>
        </authorList>
    </citation>
    <scope>NUCLEOTIDE SEQUENCE [LARGE SCALE GENOMIC DNA]</scope>
    <source>
        <strain evidence="2 3">TBRC 3947</strain>
    </source>
</reference>
<dbReference type="EMBL" id="JBHLUH010000061">
    <property type="protein sequence ID" value="MFC0531815.1"/>
    <property type="molecule type" value="Genomic_DNA"/>
</dbReference>
<evidence type="ECO:0000313" key="3">
    <source>
        <dbReference type="Proteomes" id="UP001589867"/>
    </source>
</evidence>
<sequence length="228" mass="23987">MDSGRTAGQPSGGRAGPAAPDFDRLLADGYAHDASYLRPGCVATARVVPGDRLRLPTGRLVAAEPLANGYPFTQTVPPGDYPVEVVLAQYTDQGQPRGAVSFTEVAAARVVVRPEPAHTWRLALHDGQDAADLAEGEIFGYPVDGGTGSFGSVEVFQALVDDDEARDDLIADASFDRDEPSVTYTHEETGTNLVMFTSGGGDGVYPTWVGYTAGGEVTCFLTDFGVLT</sequence>
<proteinExistence type="predicted"/>
<dbReference type="RefSeq" id="WP_377256900.1">
    <property type="nucleotide sequence ID" value="NZ_JBHLUH010000061.1"/>
</dbReference>
<feature type="region of interest" description="Disordered" evidence="1">
    <location>
        <begin position="1"/>
        <end position="20"/>
    </location>
</feature>
<dbReference type="Proteomes" id="UP001589867">
    <property type="component" value="Unassembled WGS sequence"/>
</dbReference>
<dbReference type="Pfam" id="PF14025">
    <property type="entry name" value="DUF4241"/>
    <property type="match status" value="1"/>
</dbReference>
<comment type="caution">
    <text evidence="2">The sequence shown here is derived from an EMBL/GenBank/DDBJ whole genome shotgun (WGS) entry which is preliminary data.</text>
</comment>
<evidence type="ECO:0000313" key="2">
    <source>
        <dbReference type="EMBL" id="MFC0531815.1"/>
    </source>
</evidence>
<organism evidence="2 3">
    <name type="scientific">Phytohabitans kaempferiae</name>
    <dbReference type="NCBI Taxonomy" id="1620943"/>
    <lineage>
        <taxon>Bacteria</taxon>
        <taxon>Bacillati</taxon>
        <taxon>Actinomycetota</taxon>
        <taxon>Actinomycetes</taxon>
        <taxon>Micromonosporales</taxon>
        <taxon>Micromonosporaceae</taxon>
    </lineage>
</organism>
<accession>A0ABV6MAT0</accession>
<dbReference type="InterPro" id="IPR025335">
    <property type="entry name" value="DUF4241"/>
</dbReference>
<protein>
    <submittedName>
        <fullName evidence="2">DUF4241 domain-containing protein</fullName>
    </submittedName>
</protein>
<name>A0ABV6MAT0_9ACTN</name>
<keyword evidence="3" id="KW-1185">Reference proteome</keyword>